<dbReference type="Proteomes" id="UP000078240">
    <property type="component" value="Unassembled WGS sequence"/>
</dbReference>
<sequence length="56" mass="6187">MHARTSVRPCHRAVLVHTQSTDGLPATRTRRRVHDGQASYGGNVALFSGNLEPYLQ</sequence>
<protein>
    <submittedName>
        <fullName evidence="1">Uncharacterized protein</fullName>
    </submittedName>
</protein>
<gene>
    <name evidence="1" type="ORF">VFPBJ_01019</name>
</gene>
<proteinExistence type="predicted"/>
<organism evidence="1 2">
    <name type="scientific">Purpureocillium lilacinum</name>
    <name type="common">Paecilomyces lilacinus</name>
    <dbReference type="NCBI Taxonomy" id="33203"/>
    <lineage>
        <taxon>Eukaryota</taxon>
        <taxon>Fungi</taxon>
        <taxon>Dikarya</taxon>
        <taxon>Ascomycota</taxon>
        <taxon>Pezizomycotina</taxon>
        <taxon>Sordariomycetes</taxon>
        <taxon>Hypocreomycetidae</taxon>
        <taxon>Hypocreales</taxon>
        <taxon>Ophiocordycipitaceae</taxon>
        <taxon>Purpureocillium</taxon>
    </lineage>
</organism>
<name>A0A179HBY9_PURLI</name>
<accession>A0A179HBY9</accession>
<evidence type="ECO:0000313" key="1">
    <source>
        <dbReference type="EMBL" id="OAQ86979.1"/>
    </source>
</evidence>
<comment type="caution">
    <text evidence="1">The sequence shown here is derived from an EMBL/GenBank/DDBJ whole genome shotgun (WGS) entry which is preliminary data.</text>
</comment>
<dbReference type="AlphaFoldDB" id="A0A179HBY9"/>
<dbReference type="EMBL" id="LSBH01000001">
    <property type="protein sequence ID" value="OAQ86979.1"/>
    <property type="molecule type" value="Genomic_DNA"/>
</dbReference>
<evidence type="ECO:0000313" key="2">
    <source>
        <dbReference type="Proteomes" id="UP000078240"/>
    </source>
</evidence>
<reference evidence="1 2" key="1">
    <citation type="submission" date="2016-01" db="EMBL/GenBank/DDBJ databases">
        <title>Biosynthesis of antibiotic leucinostatins and their inhibition on Phytophthora in bio-control Purpureocillium lilacinum.</title>
        <authorList>
            <person name="Wang G."/>
            <person name="Liu Z."/>
            <person name="Lin R."/>
            <person name="Li E."/>
            <person name="Mao Z."/>
            <person name="Ling J."/>
            <person name="Yin W."/>
            <person name="Xie B."/>
        </authorList>
    </citation>
    <scope>NUCLEOTIDE SEQUENCE [LARGE SCALE GENOMIC DNA]</scope>
    <source>
        <strain evidence="1">PLBJ-1</strain>
    </source>
</reference>